<proteinExistence type="predicted"/>
<feature type="region of interest" description="Disordered" evidence="1">
    <location>
        <begin position="276"/>
        <end position="314"/>
    </location>
</feature>
<organism evidence="3 4">
    <name type="scientific">Maritimibacter dapengensis</name>
    <dbReference type="NCBI Taxonomy" id="2836868"/>
    <lineage>
        <taxon>Bacteria</taxon>
        <taxon>Pseudomonadati</taxon>
        <taxon>Pseudomonadota</taxon>
        <taxon>Alphaproteobacteria</taxon>
        <taxon>Rhodobacterales</taxon>
        <taxon>Roseobacteraceae</taxon>
        <taxon>Maritimibacter</taxon>
    </lineage>
</organism>
<keyword evidence="2" id="KW-1133">Transmembrane helix</keyword>
<keyword evidence="2" id="KW-0812">Transmembrane</keyword>
<feature type="transmembrane region" description="Helical" evidence="2">
    <location>
        <begin position="158"/>
        <end position="176"/>
    </location>
</feature>
<name>A0ABS6T0L3_9RHOB</name>
<evidence type="ECO:0000313" key="4">
    <source>
        <dbReference type="Proteomes" id="UP000756530"/>
    </source>
</evidence>
<keyword evidence="4" id="KW-1185">Reference proteome</keyword>
<dbReference type="RefSeq" id="WP_218390986.1">
    <property type="nucleotide sequence ID" value="NZ_JAHUZE010000001.1"/>
</dbReference>
<reference evidence="3 4" key="1">
    <citation type="submission" date="2021-05" db="EMBL/GenBank/DDBJ databases">
        <title>Culturable bacteria isolated from Daya Bay.</title>
        <authorList>
            <person name="Zheng W."/>
            <person name="Yu S."/>
            <person name="Huang Y."/>
        </authorList>
    </citation>
    <scope>NUCLEOTIDE SEQUENCE [LARGE SCALE GENOMIC DNA]</scope>
    <source>
        <strain evidence="3 4">DP4N28-5</strain>
    </source>
</reference>
<feature type="compositionally biased region" description="Basic residues" evidence="1">
    <location>
        <begin position="291"/>
        <end position="314"/>
    </location>
</feature>
<feature type="compositionally biased region" description="Polar residues" evidence="1">
    <location>
        <begin position="277"/>
        <end position="290"/>
    </location>
</feature>
<comment type="caution">
    <text evidence="3">The sequence shown here is derived from an EMBL/GenBank/DDBJ whole genome shotgun (WGS) entry which is preliminary data.</text>
</comment>
<dbReference type="EMBL" id="JAHUZE010000001">
    <property type="protein sequence ID" value="MBV7378136.1"/>
    <property type="molecule type" value="Genomic_DNA"/>
</dbReference>
<sequence length="314" mass="34677">MVTPRDPVREDAAAFRRLRYGLGLLGLVLPFLLAFSGRVVDGVVQPTISDVFHTTQRDLLVGGLTAIGVFLVVHRGWRRFPGRWLSPDLIVFLAGIAAMGVAFFPNESTEIATTSQKVLGLKVAPILHYGAALLLYLMMSMTCFLVYAPDAAGWERRFYVWAGRVIFFTGCMVMVLSGIKNNTDGVLAQFIISNNLVFWDESLGVWAFSASWLLKAWLEGRRVPARFWEKGDGRSHRPVPWPEGFSGGPRPGAGTTVVGAVFTALRALGKRHVQRTAPLTSSAVPAQITATKRHRRTAAQNRPRRHVAPSRRRA</sequence>
<feature type="transmembrane region" description="Helical" evidence="2">
    <location>
        <begin position="20"/>
        <end position="39"/>
    </location>
</feature>
<evidence type="ECO:0008006" key="5">
    <source>
        <dbReference type="Google" id="ProtNLM"/>
    </source>
</evidence>
<feature type="transmembrane region" description="Helical" evidence="2">
    <location>
        <begin position="126"/>
        <end position="146"/>
    </location>
</feature>
<dbReference type="Proteomes" id="UP000756530">
    <property type="component" value="Unassembled WGS sequence"/>
</dbReference>
<keyword evidence="2" id="KW-0472">Membrane</keyword>
<evidence type="ECO:0000256" key="1">
    <source>
        <dbReference type="SAM" id="MobiDB-lite"/>
    </source>
</evidence>
<evidence type="ECO:0000256" key="2">
    <source>
        <dbReference type="SAM" id="Phobius"/>
    </source>
</evidence>
<accession>A0ABS6T0L3</accession>
<evidence type="ECO:0000313" key="3">
    <source>
        <dbReference type="EMBL" id="MBV7378136.1"/>
    </source>
</evidence>
<feature type="transmembrane region" description="Helical" evidence="2">
    <location>
        <begin position="59"/>
        <end position="77"/>
    </location>
</feature>
<gene>
    <name evidence="3" type="ORF">KJP28_04310</name>
</gene>
<protein>
    <recommendedName>
        <fullName evidence="5">DUF998 domain-containing protein</fullName>
    </recommendedName>
</protein>
<feature type="transmembrane region" description="Helical" evidence="2">
    <location>
        <begin position="89"/>
        <end position="106"/>
    </location>
</feature>